<dbReference type="GO" id="GO:0016747">
    <property type="term" value="F:acyltransferase activity, transferring groups other than amino-acyl groups"/>
    <property type="evidence" value="ECO:0000318"/>
    <property type="project" value="GO_Central"/>
</dbReference>
<dbReference type="PANTHER" id="PTHR31642:SF44">
    <property type="entry name" value="AGMATINE COUMAROYLTRANSFERASE-2"/>
    <property type="match status" value="1"/>
</dbReference>
<evidence type="ECO:0000256" key="2">
    <source>
        <dbReference type="ARBA" id="ARBA00022679"/>
    </source>
</evidence>
<dbReference type="Pfam" id="PF02458">
    <property type="entry name" value="Transferase"/>
    <property type="match status" value="1"/>
</dbReference>
<protein>
    <recommendedName>
        <fullName evidence="6">Agmatine coumaroyltransferase-2</fullName>
    </recommendedName>
</protein>
<dbReference type="Proteomes" id="UP000011116">
    <property type="component" value="Chromosome 6H"/>
</dbReference>
<dbReference type="FunFam" id="3.30.559.10:FF:000008">
    <property type="entry name" value="Tryptamine hydroxycinnamoyl transferase"/>
    <property type="match status" value="1"/>
</dbReference>
<dbReference type="InterPro" id="IPR023213">
    <property type="entry name" value="CAT-like_dom_sf"/>
</dbReference>
<accession>A0A8I7BCQ1</accession>
<gene>
    <name evidence="4" type="primary">LOC123404191</name>
</gene>
<keyword evidence="3" id="KW-0012">Acyltransferase</keyword>
<organism evidence="4 5">
    <name type="scientific">Hordeum vulgare subsp. vulgare</name>
    <name type="common">Domesticated barley</name>
    <dbReference type="NCBI Taxonomy" id="112509"/>
    <lineage>
        <taxon>Eukaryota</taxon>
        <taxon>Viridiplantae</taxon>
        <taxon>Streptophyta</taxon>
        <taxon>Embryophyta</taxon>
        <taxon>Tracheophyta</taxon>
        <taxon>Spermatophyta</taxon>
        <taxon>Magnoliopsida</taxon>
        <taxon>Liliopsida</taxon>
        <taxon>Poales</taxon>
        <taxon>Poaceae</taxon>
        <taxon>BOP clade</taxon>
        <taxon>Pooideae</taxon>
        <taxon>Triticodae</taxon>
        <taxon>Triticeae</taxon>
        <taxon>Hordeinae</taxon>
        <taxon>Hordeum</taxon>
    </lineage>
</organism>
<evidence type="ECO:0000256" key="1">
    <source>
        <dbReference type="ARBA" id="ARBA00009861"/>
    </source>
</evidence>
<reference evidence="5" key="1">
    <citation type="journal article" date="2012" name="Nature">
        <title>A physical, genetic and functional sequence assembly of the barley genome.</title>
        <authorList>
            <consortium name="The International Barley Genome Sequencing Consortium"/>
            <person name="Mayer K.F."/>
            <person name="Waugh R."/>
            <person name="Brown J.W."/>
            <person name="Schulman A."/>
            <person name="Langridge P."/>
            <person name="Platzer M."/>
            <person name="Fincher G.B."/>
            <person name="Muehlbauer G.J."/>
            <person name="Sato K."/>
            <person name="Close T.J."/>
            <person name="Wise R.P."/>
            <person name="Stein N."/>
        </authorList>
    </citation>
    <scope>NUCLEOTIDE SEQUENCE [LARGE SCALE GENOMIC DNA]</scope>
    <source>
        <strain evidence="5">cv. Morex</strain>
    </source>
</reference>
<dbReference type="Gene3D" id="3.30.559.10">
    <property type="entry name" value="Chloramphenicol acetyltransferase-like domain"/>
    <property type="match status" value="2"/>
</dbReference>
<reference evidence="4" key="3">
    <citation type="submission" date="2022-01" db="UniProtKB">
        <authorList>
            <consortium name="EnsemblPlants"/>
        </authorList>
    </citation>
    <scope>IDENTIFICATION</scope>
    <source>
        <strain evidence="4">subsp. vulgare</strain>
    </source>
</reference>
<dbReference type="RefSeq" id="XP_044954042.1">
    <property type="nucleotide sequence ID" value="XM_045098107.1"/>
</dbReference>
<evidence type="ECO:0000313" key="5">
    <source>
        <dbReference type="Proteomes" id="UP000011116"/>
    </source>
</evidence>
<dbReference type="EnsemblPlants" id="HORVU.MOREX.r3.6HG0627440.1">
    <property type="protein sequence ID" value="HORVU.MOREX.r3.6HG0627440.1.CDS1"/>
    <property type="gene ID" value="HORVU.MOREX.r3.6HG0627440"/>
</dbReference>
<comment type="similarity">
    <text evidence="1">Belongs to the plant acyltransferase family.</text>
</comment>
<name>A0A8I7BCQ1_HORVV</name>
<dbReference type="OrthoDB" id="599113at2759"/>
<evidence type="ECO:0000313" key="4">
    <source>
        <dbReference type="EnsemblPlants" id="HORVU.MOREX.r3.6HG0627440.1.CDS1"/>
    </source>
</evidence>
<keyword evidence="2" id="KW-0808">Transferase</keyword>
<reference evidence="4" key="2">
    <citation type="submission" date="2020-10" db="EMBL/GenBank/DDBJ databases">
        <authorList>
            <person name="Scholz U."/>
            <person name="Mascher M."/>
            <person name="Fiebig A."/>
        </authorList>
    </citation>
    <scope>NUCLEOTIDE SEQUENCE [LARGE SCALE GENOMIC DNA]</scope>
    <source>
        <strain evidence="4">cv. Morex</strain>
    </source>
</reference>
<dbReference type="Gramene" id="HORVU.MOREX.r3.6HG0627440.1">
    <property type="protein sequence ID" value="HORVU.MOREX.r3.6HG0627440.1.CDS1"/>
    <property type="gene ID" value="HORVU.MOREX.r3.6HG0627440"/>
</dbReference>
<keyword evidence="5" id="KW-1185">Reference proteome</keyword>
<sequence length="464" mass="49769">MGMFAPVLIIPSTSCAQSSKSHEMKITVQSSKSIKPDYGGHRPVAPPFTANAVPLSVFDKANLDTHVSVVYAFHPPAPPNDVLEAGLARALVEYREFAGRLARDADGSRSAILLNDAGARFVEATAGVSLGSVMPLQPTPAVLSLHPSGGDELMLVQATRFACGSLVVGITVHHKVTDGRGFCNFILAWGQATRGAAVDPVPVHDRPACFLPRSPPMIEHEHRGVEFKPHDARKDHDAGGGCDGYGEVVVVERVHFSAERIAELKAQASAGARYSTVQCVLAHLWPCVTRARGLGGRDATALLIGVDGRRRMSPPVPDWYAGNVVLWARPTATAGELVDMPLRRTAELIGRAVARVDDAYFRSFIDFACSGAVEAERLVPMADAADMVLSPNVEVNSWVRLPHYDLDLGGGRPFLFMPSYVPVEGVVFLVPSFVGGGSVDAYVSLFRHDRDAFRNCCTSGLSKL</sequence>
<dbReference type="SMR" id="A0A8I7BCQ1"/>
<dbReference type="AlphaFoldDB" id="A0A8I7BCQ1"/>
<proteinExistence type="inferred from homology"/>
<dbReference type="GeneID" id="123404191"/>
<dbReference type="PANTHER" id="PTHR31642">
    <property type="entry name" value="TRICHOTHECENE 3-O-ACETYLTRANSFERASE"/>
    <property type="match status" value="1"/>
</dbReference>
<dbReference type="KEGG" id="hvg:123404191"/>
<evidence type="ECO:0000256" key="3">
    <source>
        <dbReference type="ARBA" id="ARBA00023315"/>
    </source>
</evidence>
<dbReference type="InterPro" id="IPR050317">
    <property type="entry name" value="Plant_Fungal_Acyltransferase"/>
</dbReference>
<evidence type="ECO:0008006" key="6">
    <source>
        <dbReference type="Google" id="ProtNLM"/>
    </source>
</evidence>